<protein>
    <submittedName>
        <fullName evidence="2">Uncharacterized protein</fullName>
    </submittedName>
</protein>
<dbReference type="PANTHER" id="PTHR21581">
    <property type="entry name" value="D-ALANYL-D-ALANINE CARBOXYPEPTIDASE"/>
    <property type="match status" value="1"/>
</dbReference>
<sequence>MDSPKSPPGSVRRHGRNISQPLLRRSTKGPLDAVDDPLANAKSTPPMASPVEQAPSTISADSTLTEAAIPQRAKPNVDIRFLQAPNLYQPIPTDDVAPPFLLAKHQPPSDTPLSNLIQSGHFRRAAGVAAQQILQCTAEDAELAFQLLYTRFACLILISRPDLAAQEAVPLLDILARSPPGAEDLVAVMPWELRLLLIRLQSFTAADGGRRGVMALYALAGECRARVKEARASDESAEVESWVQRLRDLGLRVVDALVEMGELETATRHLDSLSDADANEVAYRKTLLRTRVGDMQSARDCLGGVHNASRKAALTVLMEMADGKEATRSWESLMNTESDHPAYANNLAVAMVYADRVVEARDLLETAVAASPAFAGVLFNIGTIYELCSDRAVDHKAALARKVAEKEPVPASGGWERSTYDFKL</sequence>
<dbReference type="GO" id="GO:0005794">
    <property type="term" value="C:Golgi apparatus"/>
    <property type="evidence" value="ECO:0007669"/>
    <property type="project" value="TreeGrafter"/>
</dbReference>
<evidence type="ECO:0000313" key="2">
    <source>
        <dbReference type="EMBL" id="KAK3673019.1"/>
    </source>
</evidence>
<organism evidence="2 3">
    <name type="scientific">Recurvomyces mirabilis</name>
    <dbReference type="NCBI Taxonomy" id="574656"/>
    <lineage>
        <taxon>Eukaryota</taxon>
        <taxon>Fungi</taxon>
        <taxon>Dikarya</taxon>
        <taxon>Ascomycota</taxon>
        <taxon>Pezizomycotina</taxon>
        <taxon>Dothideomycetes</taxon>
        <taxon>Dothideomycetidae</taxon>
        <taxon>Mycosphaerellales</taxon>
        <taxon>Teratosphaeriaceae</taxon>
        <taxon>Recurvomyces</taxon>
    </lineage>
</organism>
<dbReference type="Gene3D" id="1.25.40.10">
    <property type="entry name" value="Tetratricopeptide repeat domain"/>
    <property type="match status" value="1"/>
</dbReference>
<dbReference type="Proteomes" id="UP001274830">
    <property type="component" value="Unassembled WGS sequence"/>
</dbReference>
<feature type="region of interest" description="Disordered" evidence="1">
    <location>
        <begin position="1"/>
        <end position="58"/>
    </location>
</feature>
<keyword evidence="3" id="KW-1185">Reference proteome</keyword>
<accession>A0AAE0WJT5</accession>
<proteinExistence type="predicted"/>
<dbReference type="EMBL" id="JAUTXT010000028">
    <property type="protein sequence ID" value="KAK3673019.1"/>
    <property type="molecule type" value="Genomic_DNA"/>
</dbReference>
<dbReference type="InterPro" id="IPR011990">
    <property type="entry name" value="TPR-like_helical_dom_sf"/>
</dbReference>
<dbReference type="PANTHER" id="PTHR21581:SF6">
    <property type="entry name" value="TRAFFICKING PROTEIN PARTICLE COMPLEX SUBUNIT 12"/>
    <property type="match status" value="1"/>
</dbReference>
<comment type="caution">
    <text evidence="2">The sequence shown here is derived from an EMBL/GenBank/DDBJ whole genome shotgun (WGS) entry which is preliminary data.</text>
</comment>
<reference evidence="2" key="1">
    <citation type="submission" date="2023-07" db="EMBL/GenBank/DDBJ databases">
        <title>Black Yeasts Isolated from many extreme environments.</title>
        <authorList>
            <person name="Coleine C."/>
            <person name="Stajich J.E."/>
            <person name="Selbmann L."/>
        </authorList>
    </citation>
    <scope>NUCLEOTIDE SEQUENCE</scope>
    <source>
        <strain evidence="2">CCFEE 5485</strain>
    </source>
</reference>
<evidence type="ECO:0000256" key="1">
    <source>
        <dbReference type="SAM" id="MobiDB-lite"/>
    </source>
</evidence>
<name>A0AAE0WJT5_9PEZI</name>
<dbReference type="SUPFAM" id="SSF48452">
    <property type="entry name" value="TPR-like"/>
    <property type="match status" value="1"/>
</dbReference>
<dbReference type="GO" id="GO:0030008">
    <property type="term" value="C:TRAPP complex"/>
    <property type="evidence" value="ECO:0007669"/>
    <property type="project" value="TreeGrafter"/>
</dbReference>
<gene>
    <name evidence="2" type="ORF">LTR78_007130</name>
</gene>
<dbReference type="AlphaFoldDB" id="A0AAE0WJT5"/>
<evidence type="ECO:0000313" key="3">
    <source>
        <dbReference type="Proteomes" id="UP001274830"/>
    </source>
</evidence>